<dbReference type="Proteomes" id="UP001501319">
    <property type="component" value="Unassembled WGS sequence"/>
</dbReference>
<proteinExistence type="predicted"/>
<dbReference type="SMART" id="SM00418">
    <property type="entry name" value="HTH_ARSR"/>
    <property type="match status" value="1"/>
</dbReference>
<accession>A0ABN2FSK9</accession>
<keyword evidence="1" id="KW-0805">Transcription regulation</keyword>
<dbReference type="NCBIfam" id="NF033788">
    <property type="entry name" value="HTH_metalloreg"/>
    <property type="match status" value="1"/>
</dbReference>
<feature type="domain" description="HTH arsR-type" evidence="4">
    <location>
        <begin position="1"/>
        <end position="97"/>
    </location>
</feature>
<dbReference type="InterPro" id="IPR001845">
    <property type="entry name" value="HTH_ArsR_DNA-bd_dom"/>
</dbReference>
<evidence type="ECO:0000313" key="5">
    <source>
        <dbReference type="EMBL" id="GAA1657753.1"/>
    </source>
</evidence>
<keyword evidence="6" id="KW-1185">Reference proteome</keyword>
<keyword evidence="2" id="KW-0238">DNA-binding</keyword>
<dbReference type="PANTHER" id="PTHR33154:SF33">
    <property type="entry name" value="TRANSCRIPTIONAL REPRESSOR SDPR"/>
    <property type="match status" value="1"/>
</dbReference>
<reference evidence="5 6" key="1">
    <citation type="journal article" date="2019" name="Int. J. Syst. Evol. Microbiol.">
        <title>The Global Catalogue of Microorganisms (GCM) 10K type strain sequencing project: providing services to taxonomists for standard genome sequencing and annotation.</title>
        <authorList>
            <consortium name="The Broad Institute Genomics Platform"/>
            <consortium name="The Broad Institute Genome Sequencing Center for Infectious Disease"/>
            <person name="Wu L."/>
            <person name="Ma J."/>
        </authorList>
    </citation>
    <scope>NUCLEOTIDE SEQUENCE [LARGE SCALE GENOMIC DNA]</scope>
    <source>
        <strain evidence="5 6">JCM 14306</strain>
    </source>
</reference>
<dbReference type="PROSITE" id="PS50987">
    <property type="entry name" value="HTH_ARSR_2"/>
    <property type="match status" value="1"/>
</dbReference>
<dbReference type="Gene3D" id="1.10.10.10">
    <property type="entry name" value="Winged helix-like DNA-binding domain superfamily/Winged helix DNA-binding domain"/>
    <property type="match status" value="1"/>
</dbReference>
<dbReference type="EMBL" id="BAAANE010000011">
    <property type="protein sequence ID" value="GAA1657753.1"/>
    <property type="molecule type" value="Genomic_DNA"/>
</dbReference>
<gene>
    <name evidence="5" type="ORF">GCM10009744_58570</name>
</gene>
<dbReference type="Pfam" id="PF12840">
    <property type="entry name" value="HTH_20"/>
    <property type="match status" value="1"/>
</dbReference>
<dbReference type="InterPro" id="IPR036390">
    <property type="entry name" value="WH_DNA-bd_sf"/>
</dbReference>
<dbReference type="InterPro" id="IPR051081">
    <property type="entry name" value="HTH_MetalResp_TranReg"/>
</dbReference>
<dbReference type="InterPro" id="IPR036388">
    <property type="entry name" value="WH-like_DNA-bd_sf"/>
</dbReference>
<keyword evidence="3" id="KW-0804">Transcription</keyword>
<dbReference type="SUPFAM" id="SSF46785">
    <property type="entry name" value="Winged helix' DNA-binding domain"/>
    <property type="match status" value="1"/>
</dbReference>
<name>A0ABN2FSK9_9ACTN</name>
<dbReference type="InterPro" id="IPR011991">
    <property type="entry name" value="ArsR-like_HTH"/>
</dbReference>
<dbReference type="RefSeq" id="WP_344115757.1">
    <property type="nucleotide sequence ID" value="NZ_BAAANE010000011.1"/>
</dbReference>
<organism evidence="5 6">
    <name type="scientific">Kribbella alba</name>
    <dbReference type="NCBI Taxonomy" id="190197"/>
    <lineage>
        <taxon>Bacteria</taxon>
        <taxon>Bacillati</taxon>
        <taxon>Actinomycetota</taxon>
        <taxon>Actinomycetes</taxon>
        <taxon>Propionibacteriales</taxon>
        <taxon>Kribbellaceae</taxon>
        <taxon>Kribbella</taxon>
    </lineage>
</organism>
<evidence type="ECO:0000256" key="2">
    <source>
        <dbReference type="ARBA" id="ARBA00023125"/>
    </source>
</evidence>
<dbReference type="PRINTS" id="PR00778">
    <property type="entry name" value="HTHARSR"/>
</dbReference>
<comment type="caution">
    <text evidence="5">The sequence shown here is derived from an EMBL/GenBank/DDBJ whole genome shotgun (WGS) entry which is preliminary data.</text>
</comment>
<dbReference type="CDD" id="cd00090">
    <property type="entry name" value="HTH_ARSR"/>
    <property type="match status" value="1"/>
</dbReference>
<evidence type="ECO:0000256" key="3">
    <source>
        <dbReference type="ARBA" id="ARBA00023163"/>
    </source>
</evidence>
<evidence type="ECO:0000256" key="1">
    <source>
        <dbReference type="ARBA" id="ARBA00023015"/>
    </source>
</evidence>
<dbReference type="PANTHER" id="PTHR33154">
    <property type="entry name" value="TRANSCRIPTIONAL REGULATOR, ARSR FAMILY"/>
    <property type="match status" value="1"/>
</dbReference>
<protein>
    <recommendedName>
        <fullName evidence="4">HTH arsR-type domain-containing protein</fullName>
    </recommendedName>
</protein>
<sequence>MQVNPQVVQAVLVALADPSRRTLLQRLAHGPATSGQLADLLPMSRPAVSQHIKVLADAGLLSTTVQGREHWHELAPGGLSEVEQWIAILVDRWTAAPTLTTDRRAGKKSQHTQ</sequence>
<evidence type="ECO:0000313" key="6">
    <source>
        <dbReference type="Proteomes" id="UP001501319"/>
    </source>
</evidence>
<evidence type="ECO:0000259" key="4">
    <source>
        <dbReference type="PROSITE" id="PS50987"/>
    </source>
</evidence>